<evidence type="ECO:0000313" key="3">
    <source>
        <dbReference type="Proteomes" id="UP000717696"/>
    </source>
</evidence>
<proteinExistence type="predicted"/>
<dbReference type="Gene3D" id="3.90.180.10">
    <property type="entry name" value="Medium-chain alcohol dehydrogenases, catalytic domain"/>
    <property type="match status" value="1"/>
</dbReference>
<evidence type="ECO:0000313" key="2">
    <source>
        <dbReference type="EMBL" id="KAH7115513.1"/>
    </source>
</evidence>
<dbReference type="InterPro" id="IPR011032">
    <property type="entry name" value="GroES-like_sf"/>
</dbReference>
<reference evidence="2" key="1">
    <citation type="journal article" date="2021" name="Nat. Commun.">
        <title>Genetic determinants of endophytism in the Arabidopsis root mycobiome.</title>
        <authorList>
            <person name="Mesny F."/>
            <person name="Miyauchi S."/>
            <person name="Thiergart T."/>
            <person name="Pickel B."/>
            <person name="Atanasova L."/>
            <person name="Karlsson M."/>
            <person name="Huettel B."/>
            <person name="Barry K.W."/>
            <person name="Haridas S."/>
            <person name="Chen C."/>
            <person name="Bauer D."/>
            <person name="Andreopoulos W."/>
            <person name="Pangilinan J."/>
            <person name="LaButti K."/>
            <person name="Riley R."/>
            <person name="Lipzen A."/>
            <person name="Clum A."/>
            <person name="Drula E."/>
            <person name="Henrissat B."/>
            <person name="Kohler A."/>
            <person name="Grigoriev I.V."/>
            <person name="Martin F.M."/>
            <person name="Hacquard S."/>
        </authorList>
    </citation>
    <scope>NUCLEOTIDE SEQUENCE</scope>
    <source>
        <strain evidence="2">MPI-CAGE-AT-0021</strain>
    </source>
</reference>
<dbReference type="OrthoDB" id="9992527at2759"/>
<dbReference type="Proteomes" id="UP000717696">
    <property type="component" value="Unassembled WGS sequence"/>
</dbReference>
<dbReference type="SUPFAM" id="SSF50129">
    <property type="entry name" value="GroES-like"/>
    <property type="match status" value="1"/>
</dbReference>
<accession>A0A9P9DA62</accession>
<feature type="region of interest" description="Disordered" evidence="1">
    <location>
        <begin position="1"/>
        <end position="25"/>
    </location>
</feature>
<sequence length="101" mass="10572">MSIRARSASAAGPGSTRSGTTVRPGPFHISAYSSIDNFKSRDISQPINPIGRDVLIKVEACSVNPIDTKIRSGIYDDAPGCQSTRGVPSSMALIGLIAVKL</sequence>
<gene>
    <name evidence="2" type="ORF">B0J13DRAFT_533398</name>
</gene>
<name>A0A9P9DA62_9HYPO</name>
<dbReference type="AlphaFoldDB" id="A0A9P9DA62"/>
<feature type="compositionally biased region" description="Low complexity" evidence="1">
    <location>
        <begin position="1"/>
        <end position="21"/>
    </location>
</feature>
<keyword evidence="3" id="KW-1185">Reference proteome</keyword>
<evidence type="ECO:0000256" key="1">
    <source>
        <dbReference type="SAM" id="MobiDB-lite"/>
    </source>
</evidence>
<dbReference type="EMBL" id="JAGMUU010000038">
    <property type="protein sequence ID" value="KAH7115513.1"/>
    <property type="molecule type" value="Genomic_DNA"/>
</dbReference>
<protein>
    <submittedName>
        <fullName evidence="2">Uncharacterized protein</fullName>
    </submittedName>
</protein>
<comment type="caution">
    <text evidence="2">The sequence shown here is derived from an EMBL/GenBank/DDBJ whole genome shotgun (WGS) entry which is preliminary data.</text>
</comment>
<organism evidence="2 3">
    <name type="scientific">Dactylonectria estremocensis</name>
    <dbReference type="NCBI Taxonomy" id="1079267"/>
    <lineage>
        <taxon>Eukaryota</taxon>
        <taxon>Fungi</taxon>
        <taxon>Dikarya</taxon>
        <taxon>Ascomycota</taxon>
        <taxon>Pezizomycotina</taxon>
        <taxon>Sordariomycetes</taxon>
        <taxon>Hypocreomycetidae</taxon>
        <taxon>Hypocreales</taxon>
        <taxon>Nectriaceae</taxon>
        <taxon>Dactylonectria</taxon>
    </lineage>
</organism>